<accession>A0A1Y1I5B6</accession>
<dbReference type="AlphaFoldDB" id="A0A1Y1I5B6"/>
<proteinExistence type="predicted"/>
<dbReference type="SUPFAM" id="SSF52047">
    <property type="entry name" value="RNI-like"/>
    <property type="match status" value="1"/>
</dbReference>
<feature type="compositionally biased region" description="Basic residues" evidence="1">
    <location>
        <begin position="1"/>
        <end position="17"/>
    </location>
</feature>
<feature type="domain" description="F-box/LRR-repeat protein 15/At3g58940/PEG3-like LRR" evidence="2">
    <location>
        <begin position="83"/>
        <end position="199"/>
    </location>
</feature>
<evidence type="ECO:0000313" key="4">
    <source>
        <dbReference type="Proteomes" id="UP000054558"/>
    </source>
</evidence>
<dbReference type="InterPro" id="IPR032675">
    <property type="entry name" value="LRR_dom_sf"/>
</dbReference>
<evidence type="ECO:0000313" key="3">
    <source>
        <dbReference type="EMBL" id="GAQ84609.1"/>
    </source>
</evidence>
<organism evidence="3 4">
    <name type="scientific">Klebsormidium nitens</name>
    <name type="common">Green alga</name>
    <name type="synonym">Ulothrix nitens</name>
    <dbReference type="NCBI Taxonomy" id="105231"/>
    <lineage>
        <taxon>Eukaryota</taxon>
        <taxon>Viridiplantae</taxon>
        <taxon>Streptophyta</taxon>
        <taxon>Klebsormidiophyceae</taxon>
        <taxon>Klebsormidiales</taxon>
        <taxon>Klebsormidiaceae</taxon>
        <taxon>Klebsormidium</taxon>
    </lineage>
</organism>
<feature type="region of interest" description="Disordered" evidence="1">
    <location>
        <begin position="202"/>
        <end position="225"/>
    </location>
</feature>
<feature type="compositionally biased region" description="Basic and acidic residues" evidence="1">
    <location>
        <begin position="18"/>
        <end position="28"/>
    </location>
</feature>
<dbReference type="Gene3D" id="3.80.10.10">
    <property type="entry name" value="Ribonuclease Inhibitor"/>
    <property type="match status" value="1"/>
</dbReference>
<protein>
    <recommendedName>
        <fullName evidence="2">F-box/LRR-repeat protein 15/At3g58940/PEG3-like LRR domain-containing protein</fullName>
    </recommendedName>
</protein>
<dbReference type="OMA" id="LPDANTW"/>
<sequence length="225" mass="24538">MAKKEKKRKGKKGKKGKKNAEPVEPSRDAGWEKAIATGRWERSVSVLPDPALWPTWQALREQVLGACTEIHVHWDDKLGDAFVAELVRLASPKLTRLSLRGSSLLTRVVLSPPFPALTDLDLSACANLSYVLVQSPTLVSVNLSLCPNLTTALIQARGMTTLHLEKCPELKTLMVWSDQLTQVALGDSPRLQDLKLYCPQLEGRAPTPPQKASAPKPSTGLSGGF</sequence>
<evidence type="ECO:0000259" key="2">
    <source>
        <dbReference type="Pfam" id="PF24758"/>
    </source>
</evidence>
<name>A0A1Y1I5B6_KLENI</name>
<keyword evidence="4" id="KW-1185">Reference proteome</keyword>
<dbReference type="EMBL" id="DF237146">
    <property type="protein sequence ID" value="GAQ84609.1"/>
    <property type="molecule type" value="Genomic_DNA"/>
</dbReference>
<evidence type="ECO:0000256" key="1">
    <source>
        <dbReference type="SAM" id="MobiDB-lite"/>
    </source>
</evidence>
<dbReference type="Pfam" id="PF24758">
    <property type="entry name" value="LRR_At5g56370"/>
    <property type="match status" value="1"/>
</dbReference>
<gene>
    <name evidence="3" type="ORF">KFL_001970100</name>
</gene>
<feature type="region of interest" description="Disordered" evidence="1">
    <location>
        <begin position="1"/>
        <end position="28"/>
    </location>
</feature>
<dbReference type="OrthoDB" id="550575at2759"/>
<dbReference type="InterPro" id="IPR055411">
    <property type="entry name" value="LRR_FXL15/At3g58940/PEG3-like"/>
</dbReference>
<dbReference type="Proteomes" id="UP000054558">
    <property type="component" value="Unassembled WGS sequence"/>
</dbReference>
<reference evidence="3 4" key="1">
    <citation type="journal article" date="2014" name="Nat. Commun.">
        <title>Klebsormidium flaccidum genome reveals primary factors for plant terrestrial adaptation.</title>
        <authorList>
            <person name="Hori K."/>
            <person name="Maruyama F."/>
            <person name="Fujisawa T."/>
            <person name="Togashi T."/>
            <person name="Yamamoto N."/>
            <person name="Seo M."/>
            <person name="Sato S."/>
            <person name="Yamada T."/>
            <person name="Mori H."/>
            <person name="Tajima N."/>
            <person name="Moriyama T."/>
            <person name="Ikeuchi M."/>
            <person name="Watanabe M."/>
            <person name="Wada H."/>
            <person name="Kobayashi K."/>
            <person name="Saito M."/>
            <person name="Masuda T."/>
            <person name="Sasaki-Sekimoto Y."/>
            <person name="Mashiguchi K."/>
            <person name="Awai K."/>
            <person name="Shimojima M."/>
            <person name="Masuda S."/>
            <person name="Iwai M."/>
            <person name="Nobusawa T."/>
            <person name="Narise T."/>
            <person name="Kondo S."/>
            <person name="Saito H."/>
            <person name="Sato R."/>
            <person name="Murakawa M."/>
            <person name="Ihara Y."/>
            <person name="Oshima-Yamada Y."/>
            <person name="Ohtaka K."/>
            <person name="Satoh M."/>
            <person name="Sonobe K."/>
            <person name="Ishii M."/>
            <person name="Ohtani R."/>
            <person name="Kanamori-Sato M."/>
            <person name="Honoki R."/>
            <person name="Miyazaki D."/>
            <person name="Mochizuki H."/>
            <person name="Umetsu J."/>
            <person name="Higashi K."/>
            <person name="Shibata D."/>
            <person name="Kamiya Y."/>
            <person name="Sato N."/>
            <person name="Nakamura Y."/>
            <person name="Tabata S."/>
            <person name="Ida S."/>
            <person name="Kurokawa K."/>
            <person name="Ohta H."/>
        </authorList>
    </citation>
    <scope>NUCLEOTIDE SEQUENCE [LARGE SCALE GENOMIC DNA]</scope>
    <source>
        <strain evidence="3 4">NIES-2285</strain>
    </source>
</reference>